<protein>
    <submittedName>
        <fullName evidence="1">YhgE</fullName>
    </submittedName>
</protein>
<dbReference type="AlphaFoldDB" id="B9IZ57"/>
<dbReference type="EMBL" id="CP000227">
    <property type="protein sequence ID" value="ACM14696.1"/>
    <property type="molecule type" value="Genomic_DNA"/>
</dbReference>
<sequence length="264" mass="29864">MTNNKSINELIVEAREIKSATPSFVVELVRGQGGLYETTSKIDTDANLTFQGKQAKKGRVKKVAEYVLMTEMKERREKYGALLDEAEKQVRAKLTPQFEDLEESDRILYDAEISDLKTKVLLSVDEKLSMQYLEKMVNLASKNGKTAHELQGYLTGQLAEMVGKSQNLAHIRPQLLTMSKKLARASQVDDFDGIKAQLNDINEMREVAFAIGQTQTAITENIGHVAGRYVNNPTKYFEDHSETVEFVEGKIENHKRFGHDLYSE</sequence>
<accession>B9IZ57</accession>
<evidence type="ECO:0000313" key="2">
    <source>
        <dbReference type="Proteomes" id="UP000000441"/>
    </source>
</evidence>
<gene>
    <name evidence="1" type="primary">yhgE</name>
    <name evidence="1" type="ordered locus">BCQ_4269</name>
</gene>
<proteinExistence type="predicted"/>
<organism evidence="1 2">
    <name type="scientific">Bacillus cereus (strain Q1)</name>
    <dbReference type="NCBI Taxonomy" id="361100"/>
    <lineage>
        <taxon>Bacteria</taxon>
        <taxon>Bacillati</taxon>
        <taxon>Bacillota</taxon>
        <taxon>Bacilli</taxon>
        <taxon>Bacillales</taxon>
        <taxon>Bacillaceae</taxon>
        <taxon>Bacillus</taxon>
        <taxon>Bacillus cereus group</taxon>
    </lineage>
</organism>
<reference evidence="1 2" key="1">
    <citation type="journal article" date="2009" name="J. Bacteriol.">
        <title>Complete genome sequence of the extremophilic Bacillus cereus strain Q1 with industrial applications.</title>
        <authorList>
            <person name="Xiong Z."/>
            <person name="Jiang Y."/>
            <person name="Qi D."/>
            <person name="Lu H."/>
            <person name="Yang F."/>
            <person name="Yang J."/>
            <person name="Chen L."/>
            <person name="Sun L."/>
            <person name="Xu X."/>
            <person name="Xue Y."/>
            <person name="Zhu Y."/>
            <person name="Jin Q."/>
        </authorList>
    </citation>
    <scope>NUCLEOTIDE SEQUENCE [LARGE SCALE GENOMIC DNA]</scope>
    <source>
        <strain evidence="1 2">Q1</strain>
    </source>
</reference>
<name>B9IZ57_BACCQ</name>
<dbReference type="HOGENOM" id="CLU_091978_0_0_9"/>
<dbReference type="KEGG" id="bcq:BCQ_4269"/>
<evidence type="ECO:0000313" key="1">
    <source>
        <dbReference type="EMBL" id="ACM14696.1"/>
    </source>
</evidence>
<dbReference type="Proteomes" id="UP000000441">
    <property type="component" value="Chromosome"/>
</dbReference>